<evidence type="ECO:0000256" key="1">
    <source>
        <dbReference type="ARBA" id="ARBA00022729"/>
    </source>
</evidence>
<dbReference type="PROSITE" id="PS51257">
    <property type="entry name" value="PROKAR_LIPOPROTEIN"/>
    <property type="match status" value="1"/>
</dbReference>
<dbReference type="SUPFAM" id="SSF51445">
    <property type="entry name" value="(Trans)glycosidases"/>
    <property type="match status" value="1"/>
</dbReference>
<dbReference type="RefSeq" id="WP_076931624.1">
    <property type="nucleotide sequence ID" value="NZ_LT605205.1"/>
</dbReference>
<organism evidence="4 5">
    <name type="scientific">Proteiniphilum saccharofermentans</name>
    <dbReference type="NCBI Taxonomy" id="1642647"/>
    <lineage>
        <taxon>Bacteria</taxon>
        <taxon>Pseudomonadati</taxon>
        <taxon>Bacteroidota</taxon>
        <taxon>Bacteroidia</taxon>
        <taxon>Bacteroidales</taxon>
        <taxon>Dysgonomonadaceae</taxon>
        <taxon>Proteiniphilum</taxon>
    </lineage>
</organism>
<dbReference type="InterPro" id="IPR017853">
    <property type="entry name" value="GH"/>
</dbReference>
<dbReference type="PANTHER" id="PTHR43405">
    <property type="entry name" value="GLYCOSYL HYDROLASE DIGH"/>
    <property type="match status" value="1"/>
</dbReference>
<protein>
    <submittedName>
        <fullName evidence="4">Putative lipoprotein</fullName>
    </submittedName>
</protein>
<evidence type="ECO:0000259" key="3">
    <source>
        <dbReference type="Pfam" id="PF16373"/>
    </source>
</evidence>
<dbReference type="InterPro" id="IPR003790">
    <property type="entry name" value="GHL10"/>
</dbReference>
<dbReference type="InterPro" id="IPR052177">
    <property type="entry name" value="Divisome_Glycosyl_Hydrolase"/>
</dbReference>
<dbReference type="KEGG" id="psac:PSM36_3095"/>
<dbReference type="AlphaFoldDB" id="A0A1R3TE32"/>
<dbReference type="EMBL" id="LT605205">
    <property type="protein sequence ID" value="SCD21884.1"/>
    <property type="molecule type" value="Genomic_DNA"/>
</dbReference>
<gene>
    <name evidence="4" type="ORF">PSM36_3095</name>
</gene>
<dbReference type="STRING" id="1642647.PSM36_3095"/>
<dbReference type="Gene3D" id="3.20.20.80">
    <property type="entry name" value="Glycosidases"/>
    <property type="match status" value="1"/>
</dbReference>
<dbReference type="PANTHER" id="PTHR43405:SF1">
    <property type="entry name" value="GLYCOSYL HYDROLASE DIGH"/>
    <property type="match status" value="1"/>
</dbReference>
<keyword evidence="1" id="KW-0732">Signal</keyword>
<keyword evidence="4" id="KW-0449">Lipoprotein</keyword>
<dbReference type="Pfam" id="PF02638">
    <property type="entry name" value="GHL10"/>
    <property type="match status" value="1"/>
</dbReference>
<dbReference type="InterPro" id="IPR032280">
    <property type="entry name" value="DUF4985"/>
</dbReference>
<feature type="domain" description="DUF4985" evidence="3">
    <location>
        <begin position="316"/>
        <end position="438"/>
    </location>
</feature>
<evidence type="ECO:0000313" key="5">
    <source>
        <dbReference type="Proteomes" id="UP000187464"/>
    </source>
</evidence>
<reference evidence="4 5" key="1">
    <citation type="submission" date="2016-08" db="EMBL/GenBank/DDBJ databases">
        <authorList>
            <person name="Seilhamer J.J."/>
        </authorList>
    </citation>
    <scope>NUCLEOTIDE SEQUENCE [LARGE SCALE GENOMIC DNA]</scope>
    <source>
        <strain evidence="4">M3/6</strain>
    </source>
</reference>
<feature type="domain" description="Glycosyl hydrolase-like 10" evidence="2">
    <location>
        <begin position="38"/>
        <end position="291"/>
    </location>
</feature>
<evidence type="ECO:0000259" key="2">
    <source>
        <dbReference type="Pfam" id="PF02638"/>
    </source>
</evidence>
<proteinExistence type="predicted"/>
<accession>A0A1R3TE32</accession>
<keyword evidence="5" id="KW-1185">Reference proteome</keyword>
<name>A0A1R3TE32_9BACT</name>
<evidence type="ECO:0000313" key="4">
    <source>
        <dbReference type="EMBL" id="SCD21884.1"/>
    </source>
</evidence>
<sequence>MKRERFLLQLATSLSAILLLAFLGISCSPGKNANPKLMWIDATANIHHFNNRDTIDYYLEKVKGLGFTDIVVDIRPISGHVLYDSQYAPKLTNWNGKEVHYTFDYLGYYIEKAHDIDLKVHASLNTFVAGHNYLDIGSIYEENKSDWASVVYPPDEQGSFIPITQEKQKYSAMVNPVNEEYQEYILNIFKEVVEKYKDLDGIILDRVRYDGFTADFSDLSRSKFEEYLGTELDSFPDDIYRWQKDANGNLYPQRGKYFLQWTEWRATVIRDFMKKARETVKSANPSISFGTYTGAWYPTYFEVGVNFASKYYDPSADFDWASPTYMNTGYAELLDLFTVGNYYTTITKAEYMEKNPEIKNETDLFAQKNIWYCVEGSNEKIKTIMGDNKFYGGILASQFYEDPEGLTESITMNLATSDGLMIFDIVHIIEKNLWEYVERGMREAKVIE</sequence>
<dbReference type="Pfam" id="PF16373">
    <property type="entry name" value="DUF4985"/>
    <property type="match status" value="1"/>
</dbReference>
<dbReference type="Proteomes" id="UP000187464">
    <property type="component" value="Chromosome I"/>
</dbReference>